<organism evidence="7 8">
    <name type="scientific">Dyella soli</name>
    <dbReference type="NCBI Taxonomy" id="522319"/>
    <lineage>
        <taxon>Bacteria</taxon>
        <taxon>Pseudomonadati</taxon>
        <taxon>Pseudomonadota</taxon>
        <taxon>Gammaproteobacteria</taxon>
        <taxon>Lysobacterales</taxon>
        <taxon>Rhodanobacteraceae</taxon>
        <taxon>Dyella</taxon>
    </lineage>
</organism>
<dbReference type="Gene3D" id="2.40.128.200">
    <property type="match status" value="1"/>
</dbReference>
<dbReference type="RefSeq" id="WP_131152913.1">
    <property type="nucleotide sequence ID" value="NZ_SJTG01000004.1"/>
</dbReference>
<accession>A0A4R0YQD7</accession>
<sequence>MSRTTTAGTCLLLLGLVACAGAATPPGVQIKDTHTLSYHCANDKKFDVTYWNATNGQSFALVPVDGKGLLFVDTLAASGVRYVAGRYAWWSKGELADLYDTSQGEKAPPLVSDCQVVKGKNQKDAANTGMI</sequence>
<evidence type="ECO:0000256" key="2">
    <source>
        <dbReference type="ARBA" id="ARBA00023136"/>
    </source>
</evidence>
<evidence type="ECO:0000259" key="6">
    <source>
        <dbReference type="Pfam" id="PF09864"/>
    </source>
</evidence>
<evidence type="ECO:0000256" key="5">
    <source>
        <dbReference type="SAM" id="SignalP"/>
    </source>
</evidence>
<dbReference type="InterPro" id="IPR036328">
    <property type="entry name" value="MliC_sf"/>
</dbReference>
<dbReference type="AlphaFoldDB" id="A0A4R0YQD7"/>
<evidence type="ECO:0000256" key="4">
    <source>
        <dbReference type="ARBA" id="ARBA00023288"/>
    </source>
</evidence>
<gene>
    <name evidence="7" type="ORF">EZM97_28915</name>
</gene>
<dbReference type="PROSITE" id="PS51257">
    <property type="entry name" value="PROKAR_LIPOPROTEIN"/>
    <property type="match status" value="1"/>
</dbReference>
<reference evidence="7 8" key="1">
    <citation type="submission" date="2019-02" db="EMBL/GenBank/DDBJ databases">
        <title>Dyella amyloliquefaciens sp. nov., isolated from forest soil.</title>
        <authorList>
            <person name="Gao Z.-H."/>
            <person name="Qiu L.-H."/>
        </authorList>
    </citation>
    <scope>NUCLEOTIDE SEQUENCE [LARGE SCALE GENOMIC DNA]</scope>
    <source>
        <strain evidence="7 8">KACC 12747</strain>
    </source>
</reference>
<feature type="signal peptide" evidence="5">
    <location>
        <begin position="1"/>
        <end position="22"/>
    </location>
</feature>
<comment type="caution">
    <text evidence="7">The sequence shown here is derived from an EMBL/GenBank/DDBJ whole genome shotgun (WGS) entry which is preliminary data.</text>
</comment>
<dbReference type="Proteomes" id="UP000291822">
    <property type="component" value="Unassembled WGS sequence"/>
</dbReference>
<protein>
    <recommendedName>
        <fullName evidence="6">C-type lysozyme inhibitor domain-containing protein</fullName>
    </recommendedName>
</protein>
<keyword evidence="1 5" id="KW-0732">Signal</keyword>
<evidence type="ECO:0000256" key="3">
    <source>
        <dbReference type="ARBA" id="ARBA00023139"/>
    </source>
</evidence>
<keyword evidence="3" id="KW-0564">Palmitate</keyword>
<dbReference type="Pfam" id="PF09864">
    <property type="entry name" value="MliC"/>
    <property type="match status" value="1"/>
</dbReference>
<keyword evidence="2" id="KW-0472">Membrane</keyword>
<keyword evidence="8" id="KW-1185">Reference proteome</keyword>
<keyword evidence="4" id="KW-0449">Lipoprotein</keyword>
<dbReference type="SUPFAM" id="SSF141488">
    <property type="entry name" value="YdhA-like"/>
    <property type="match status" value="1"/>
</dbReference>
<name>A0A4R0YQD7_9GAMM</name>
<proteinExistence type="predicted"/>
<dbReference type="EMBL" id="SJTG01000004">
    <property type="protein sequence ID" value="TCI08636.1"/>
    <property type="molecule type" value="Genomic_DNA"/>
</dbReference>
<feature type="chain" id="PRO_5020293720" description="C-type lysozyme inhibitor domain-containing protein" evidence="5">
    <location>
        <begin position="23"/>
        <end position="131"/>
    </location>
</feature>
<evidence type="ECO:0000256" key="1">
    <source>
        <dbReference type="ARBA" id="ARBA00022729"/>
    </source>
</evidence>
<evidence type="ECO:0000313" key="8">
    <source>
        <dbReference type="Proteomes" id="UP000291822"/>
    </source>
</evidence>
<dbReference type="InterPro" id="IPR018660">
    <property type="entry name" value="MliC"/>
</dbReference>
<evidence type="ECO:0000313" key="7">
    <source>
        <dbReference type="EMBL" id="TCI08636.1"/>
    </source>
</evidence>
<feature type="domain" description="C-type lysozyme inhibitor" evidence="6">
    <location>
        <begin position="38"/>
        <end position="104"/>
    </location>
</feature>